<keyword evidence="6" id="KW-1185">Reference proteome</keyword>
<evidence type="ECO:0000259" key="4">
    <source>
        <dbReference type="PROSITE" id="PS50853"/>
    </source>
</evidence>
<feature type="chain" id="PRO_5043673013" description="Fibronectin type-III domain-containing protein" evidence="3">
    <location>
        <begin position="18"/>
        <end position="590"/>
    </location>
</feature>
<dbReference type="SUPFAM" id="SSF49265">
    <property type="entry name" value="Fibronectin type III"/>
    <property type="match status" value="1"/>
</dbReference>
<feature type="compositionally biased region" description="Low complexity" evidence="1">
    <location>
        <begin position="359"/>
        <end position="371"/>
    </location>
</feature>
<dbReference type="CDD" id="cd00063">
    <property type="entry name" value="FN3"/>
    <property type="match status" value="1"/>
</dbReference>
<keyword evidence="2" id="KW-0812">Transmembrane</keyword>
<evidence type="ECO:0000313" key="5">
    <source>
        <dbReference type="EMBL" id="CAH3134086.1"/>
    </source>
</evidence>
<evidence type="ECO:0000256" key="1">
    <source>
        <dbReference type="SAM" id="MobiDB-lite"/>
    </source>
</evidence>
<dbReference type="Proteomes" id="UP001159428">
    <property type="component" value="Unassembled WGS sequence"/>
</dbReference>
<dbReference type="InterPro" id="IPR003961">
    <property type="entry name" value="FN3_dom"/>
</dbReference>
<dbReference type="SMART" id="SM00060">
    <property type="entry name" value="FN3"/>
    <property type="match status" value="1"/>
</dbReference>
<dbReference type="AlphaFoldDB" id="A0AAU9X2H8"/>
<dbReference type="Gene3D" id="3.40.50.1010">
    <property type="entry name" value="5'-nuclease"/>
    <property type="match status" value="1"/>
</dbReference>
<feature type="transmembrane region" description="Helical" evidence="2">
    <location>
        <begin position="132"/>
        <end position="154"/>
    </location>
</feature>
<evidence type="ECO:0000256" key="3">
    <source>
        <dbReference type="SAM" id="SignalP"/>
    </source>
</evidence>
<keyword evidence="2" id="KW-0472">Membrane</keyword>
<feature type="compositionally biased region" description="Basic and acidic residues" evidence="1">
    <location>
        <begin position="317"/>
        <end position="333"/>
    </location>
</feature>
<evidence type="ECO:0000256" key="2">
    <source>
        <dbReference type="SAM" id="Phobius"/>
    </source>
</evidence>
<comment type="caution">
    <text evidence="5">The sequence shown here is derived from an EMBL/GenBank/DDBJ whole genome shotgun (WGS) entry which is preliminary data.</text>
</comment>
<feature type="compositionally biased region" description="Polar residues" evidence="1">
    <location>
        <begin position="336"/>
        <end position="346"/>
    </location>
</feature>
<feature type="region of interest" description="Disordered" evidence="1">
    <location>
        <begin position="317"/>
        <end position="346"/>
    </location>
</feature>
<dbReference type="Gene3D" id="2.60.40.10">
    <property type="entry name" value="Immunoglobulins"/>
    <property type="match status" value="1"/>
</dbReference>
<keyword evidence="3" id="KW-0732">Signal</keyword>
<accession>A0AAU9X2H8</accession>
<proteinExistence type="predicted"/>
<name>A0AAU9X2H8_9CNID</name>
<sequence length="590" mass="66461">MVLFLFFVVFLADTVEGVRSPERPVVPNVTAISSTEVRITWCRVNSNKVEIDHYELFIDSQLEYSGLDVMYMAKRLKPWSWYEVKLRACGFSPGSCSPFSIPALVKTLRDRDNSTVIQSGVTLFKVIFVPTYMFILGVMAGVLALSLILAWRYLQSVDLSGGSAFELPHFHKIPNKDDYQTFIRQNLPDTKNNPQESLDNTIYLTRGCHIDDEGSHYLEISSAGRADAQSSFVTPFTATCNTEPSGLYFMGAAQENQVPNQDFTVKLHSHQLEYYKCSSQVNSKDENYTQIENHTNANYESHNELCEKLPQICKNNGEVKDRERTKSLPDVKDTLVPSTSTKKAQSLENFDASLSGNISHSPLLTHSSPSSVQSQFDEQKATAEATRNSALQSHYGMVVAIDNSNIYIGAQECASMVNPGDRKRHVRVKLQNLVRILEKDRTKTRGFACGSSPPATEHVWEVYRRMGYIVDLEERRGKDEQRVDEGLHLWIYKALCELTPGILVLATGDGMKGKSECDTSFPRCAVTALERGWSVEVFSWKHSMSSEWIKLAKKYPEALTINYLDKHVNYITFVDGKYGRKCLPLPASDA</sequence>
<feature type="domain" description="Fibronectin type-III" evidence="4">
    <location>
        <begin position="23"/>
        <end position="110"/>
    </location>
</feature>
<evidence type="ECO:0000313" key="6">
    <source>
        <dbReference type="Proteomes" id="UP001159428"/>
    </source>
</evidence>
<gene>
    <name evidence="5" type="ORF">PMEA_00015701</name>
</gene>
<dbReference type="InterPro" id="IPR013783">
    <property type="entry name" value="Ig-like_fold"/>
</dbReference>
<dbReference type="EMBL" id="CALNXJ010000028">
    <property type="protein sequence ID" value="CAH3134086.1"/>
    <property type="molecule type" value="Genomic_DNA"/>
</dbReference>
<dbReference type="InterPro" id="IPR036116">
    <property type="entry name" value="FN3_sf"/>
</dbReference>
<protein>
    <recommendedName>
        <fullName evidence="4">Fibronectin type-III domain-containing protein</fullName>
    </recommendedName>
</protein>
<organism evidence="5 6">
    <name type="scientific">Pocillopora meandrina</name>
    <dbReference type="NCBI Taxonomy" id="46732"/>
    <lineage>
        <taxon>Eukaryota</taxon>
        <taxon>Metazoa</taxon>
        <taxon>Cnidaria</taxon>
        <taxon>Anthozoa</taxon>
        <taxon>Hexacorallia</taxon>
        <taxon>Scleractinia</taxon>
        <taxon>Astrocoeniina</taxon>
        <taxon>Pocilloporidae</taxon>
        <taxon>Pocillopora</taxon>
    </lineage>
</organism>
<reference evidence="5 6" key="1">
    <citation type="submission" date="2022-05" db="EMBL/GenBank/DDBJ databases">
        <authorList>
            <consortium name="Genoscope - CEA"/>
            <person name="William W."/>
        </authorList>
    </citation>
    <scope>NUCLEOTIDE SEQUENCE [LARGE SCALE GENOMIC DNA]</scope>
</reference>
<feature type="signal peptide" evidence="3">
    <location>
        <begin position="1"/>
        <end position="17"/>
    </location>
</feature>
<feature type="region of interest" description="Disordered" evidence="1">
    <location>
        <begin position="358"/>
        <end position="387"/>
    </location>
</feature>
<keyword evidence="2" id="KW-1133">Transmembrane helix</keyword>
<dbReference type="CDD" id="cd18724">
    <property type="entry name" value="PIN_LabA-like"/>
    <property type="match status" value="1"/>
</dbReference>
<dbReference type="PROSITE" id="PS50853">
    <property type="entry name" value="FN3"/>
    <property type="match status" value="1"/>
</dbReference>